<organism evidence="1 2">
    <name type="scientific">Heterorhabditis bacteriophora</name>
    <name type="common">Entomopathogenic nematode worm</name>
    <dbReference type="NCBI Taxonomy" id="37862"/>
    <lineage>
        <taxon>Eukaryota</taxon>
        <taxon>Metazoa</taxon>
        <taxon>Ecdysozoa</taxon>
        <taxon>Nematoda</taxon>
        <taxon>Chromadorea</taxon>
        <taxon>Rhabditida</taxon>
        <taxon>Rhabditina</taxon>
        <taxon>Rhabditomorpha</taxon>
        <taxon>Strongyloidea</taxon>
        <taxon>Heterorhabditidae</taxon>
        <taxon>Heterorhabditis</taxon>
    </lineage>
</organism>
<proteinExistence type="predicted"/>
<name>A0A1I7WZE3_HETBA</name>
<dbReference type="WBParaSite" id="Hba_10661">
    <property type="protein sequence ID" value="Hba_10661"/>
    <property type="gene ID" value="Hba_10661"/>
</dbReference>
<evidence type="ECO:0000313" key="2">
    <source>
        <dbReference type="WBParaSite" id="Hba_10661"/>
    </source>
</evidence>
<accession>A0A1I7WZE3</accession>
<dbReference type="Proteomes" id="UP000095283">
    <property type="component" value="Unplaced"/>
</dbReference>
<evidence type="ECO:0000313" key="1">
    <source>
        <dbReference type="Proteomes" id="UP000095283"/>
    </source>
</evidence>
<reference evidence="2" key="1">
    <citation type="submission" date="2016-11" db="UniProtKB">
        <authorList>
            <consortium name="WormBaseParasite"/>
        </authorList>
    </citation>
    <scope>IDENTIFICATION</scope>
</reference>
<dbReference type="AlphaFoldDB" id="A0A1I7WZE3"/>
<protein>
    <submittedName>
        <fullName evidence="2">DCB domain-containing protein</fullName>
    </submittedName>
</protein>
<sequence>MFPLPQQEIRSLVRQIKEKSLKENRLQACHELRNVICAVNHVQELNNNWREILEDMGSLISPKGGSLDVKKACGSVIGAIGSLLIREDFEE</sequence>
<keyword evidence="1" id="KW-1185">Reference proteome</keyword>